<dbReference type="OrthoDB" id="1660458at2759"/>
<evidence type="ECO:0000313" key="2">
    <source>
        <dbReference type="EMBL" id="KAF0910747.1"/>
    </source>
</evidence>
<evidence type="ECO:0000256" key="1">
    <source>
        <dbReference type="SAM" id="SignalP"/>
    </source>
</evidence>
<comment type="caution">
    <text evidence="2">The sequence shown here is derived from an EMBL/GenBank/DDBJ whole genome shotgun (WGS) entry which is preliminary data.</text>
</comment>
<reference evidence="2 3" key="1">
    <citation type="submission" date="2019-11" db="EMBL/GenBank/DDBJ databases">
        <title>Whole genome sequence of Oryza granulata.</title>
        <authorList>
            <person name="Li W."/>
        </authorList>
    </citation>
    <scope>NUCLEOTIDE SEQUENCE [LARGE SCALE GENOMIC DNA]</scope>
    <source>
        <strain evidence="3">cv. Menghai</strain>
        <tissue evidence="2">Leaf</tissue>
    </source>
</reference>
<evidence type="ECO:0000313" key="3">
    <source>
        <dbReference type="Proteomes" id="UP000479710"/>
    </source>
</evidence>
<feature type="signal peptide" evidence="1">
    <location>
        <begin position="1"/>
        <end position="18"/>
    </location>
</feature>
<dbReference type="EMBL" id="SPHZ02000006">
    <property type="protein sequence ID" value="KAF0910747.1"/>
    <property type="molecule type" value="Genomic_DNA"/>
</dbReference>
<name>A0A6G1DE23_9ORYZ</name>
<keyword evidence="1" id="KW-0732">Signal</keyword>
<evidence type="ECO:0008006" key="4">
    <source>
        <dbReference type="Google" id="ProtNLM"/>
    </source>
</evidence>
<dbReference type="AlphaFoldDB" id="A0A6G1DE23"/>
<dbReference type="Proteomes" id="UP000479710">
    <property type="component" value="Unassembled WGS sequence"/>
</dbReference>
<feature type="chain" id="PRO_5026260612" description="Secreted protein" evidence="1">
    <location>
        <begin position="19"/>
        <end position="143"/>
    </location>
</feature>
<proteinExistence type="predicted"/>
<gene>
    <name evidence="2" type="ORF">E2562_004733</name>
</gene>
<keyword evidence="3" id="KW-1185">Reference proteome</keyword>
<organism evidence="2 3">
    <name type="scientific">Oryza meyeriana var. granulata</name>
    <dbReference type="NCBI Taxonomy" id="110450"/>
    <lineage>
        <taxon>Eukaryota</taxon>
        <taxon>Viridiplantae</taxon>
        <taxon>Streptophyta</taxon>
        <taxon>Embryophyta</taxon>
        <taxon>Tracheophyta</taxon>
        <taxon>Spermatophyta</taxon>
        <taxon>Magnoliopsida</taxon>
        <taxon>Liliopsida</taxon>
        <taxon>Poales</taxon>
        <taxon>Poaceae</taxon>
        <taxon>BOP clade</taxon>
        <taxon>Oryzoideae</taxon>
        <taxon>Oryzeae</taxon>
        <taxon>Oryzinae</taxon>
        <taxon>Oryza</taxon>
        <taxon>Oryza meyeriana</taxon>
    </lineage>
</organism>
<protein>
    <recommendedName>
        <fullName evidence="4">Secreted protein</fullName>
    </recommendedName>
</protein>
<sequence length="143" mass="15605">MREGCSVAFLAGVVVAEAFLLRLCLKVQGAAVHACAEWCSSVPTAVKQDVRDAYRRSTACPRRRLSMVLQGRSLKCRASKMPSSEPPSCRSGPVVPKDEVLSVRVIVTESLSRHPPKVVVAVCRRSSSPPVDDTIHLVFFKET</sequence>
<accession>A0A6G1DE23</accession>